<dbReference type="InterPro" id="IPR001810">
    <property type="entry name" value="F-box_dom"/>
</dbReference>
<feature type="repeat" description="RPEL" evidence="2">
    <location>
        <begin position="104"/>
        <end position="129"/>
    </location>
</feature>
<dbReference type="Gene3D" id="1.20.1280.50">
    <property type="match status" value="1"/>
</dbReference>
<dbReference type="Proteomes" id="UP001285441">
    <property type="component" value="Unassembled WGS sequence"/>
</dbReference>
<name>A0AAE0TVH0_9PEZI</name>
<dbReference type="Gene3D" id="6.10.140.2040">
    <property type="match status" value="1"/>
</dbReference>
<organism evidence="4 5">
    <name type="scientific">Podospora didyma</name>
    <dbReference type="NCBI Taxonomy" id="330526"/>
    <lineage>
        <taxon>Eukaryota</taxon>
        <taxon>Fungi</taxon>
        <taxon>Dikarya</taxon>
        <taxon>Ascomycota</taxon>
        <taxon>Pezizomycotina</taxon>
        <taxon>Sordariomycetes</taxon>
        <taxon>Sordariomycetidae</taxon>
        <taxon>Sordariales</taxon>
        <taxon>Podosporaceae</taxon>
        <taxon>Podospora</taxon>
    </lineage>
</organism>
<dbReference type="EMBL" id="JAULSW010000005">
    <property type="protein sequence ID" value="KAK3380875.1"/>
    <property type="molecule type" value="Genomic_DNA"/>
</dbReference>
<evidence type="ECO:0000313" key="4">
    <source>
        <dbReference type="EMBL" id="KAK3380875.1"/>
    </source>
</evidence>
<evidence type="ECO:0000256" key="1">
    <source>
        <dbReference type="ARBA" id="ARBA00022737"/>
    </source>
</evidence>
<dbReference type="Pfam" id="PF12937">
    <property type="entry name" value="F-box-like"/>
    <property type="match status" value="1"/>
</dbReference>
<evidence type="ECO:0000256" key="2">
    <source>
        <dbReference type="PROSITE-ProRule" id="PRU00401"/>
    </source>
</evidence>
<proteinExistence type="predicted"/>
<gene>
    <name evidence="4" type="ORF">B0H63DRAFT_396682</name>
</gene>
<reference evidence="4" key="1">
    <citation type="journal article" date="2023" name="Mol. Phylogenet. Evol.">
        <title>Genome-scale phylogeny and comparative genomics of the fungal order Sordariales.</title>
        <authorList>
            <person name="Hensen N."/>
            <person name="Bonometti L."/>
            <person name="Westerberg I."/>
            <person name="Brannstrom I.O."/>
            <person name="Guillou S."/>
            <person name="Cros-Aarteil S."/>
            <person name="Calhoun S."/>
            <person name="Haridas S."/>
            <person name="Kuo A."/>
            <person name="Mondo S."/>
            <person name="Pangilinan J."/>
            <person name="Riley R."/>
            <person name="LaButti K."/>
            <person name="Andreopoulos B."/>
            <person name="Lipzen A."/>
            <person name="Chen C."/>
            <person name="Yan M."/>
            <person name="Daum C."/>
            <person name="Ng V."/>
            <person name="Clum A."/>
            <person name="Steindorff A."/>
            <person name="Ohm R.A."/>
            <person name="Martin F."/>
            <person name="Silar P."/>
            <person name="Natvig D.O."/>
            <person name="Lalanne C."/>
            <person name="Gautier V."/>
            <person name="Ament-Velasquez S.L."/>
            <person name="Kruys A."/>
            <person name="Hutchinson M.I."/>
            <person name="Powell A.J."/>
            <person name="Barry K."/>
            <person name="Miller A.N."/>
            <person name="Grigoriev I.V."/>
            <person name="Debuchy R."/>
            <person name="Gladieux P."/>
            <person name="Hiltunen Thoren M."/>
            <person name="Johannesson H."/>
        </authorList>
    </citation>
    <scope>NUCLEOTIDE SEQUENCE</scope>
    <source>
        <strain evidence="4">CBS 232.78</strain>
    </source>
</reference>
<sequence length="216" mass="24362">MDGVVSERDSPIHFSDLPNEVLLQILDFLDVPDLLSTSRTSHHLRDLSLAPILQRLRLQRTRAMLPPMLTSPSRPSLADLISRSIFLTNTTVVSRKLARSLVSIRLQRRLAARPSAETLVEQNVLPPECVPGSKNGKGVVAVAPALVAKKRAIERERVKDGLRGWVGSVWRGEVRTREEGVRRWEERVGVGRVWRLRRFWERVAQADNHDHAAGVD</sequence>
<dbReference type="PROSITE" id="PS50181">
    <property type="entry name" value="FBOX"/>
    <property type="match status" value="1"/>
</dbReference>
<feature type="domain" description="F-box" evidence="3">
    <location>
        <begin position="11"/>
        <end position="47"/>
    </location>
</feature>
<keyword evidence="1" id="KW-0677">Repeat</keyword>
<comment type="caution">
    <text evidence="4">The sequence shown here is derived from an EMBL/GenBank/DDBJ whole genome shotgun (WGS) entry which is preliminary data.</text>
</comment>
<dbReference type="PROSITE" id="PS51073">
    <property type="entry name" value="RPEL"/>
    <property type="match status" value="1"/>
</dbReference>
<dbReference type="InterPro" id="IPR036047">
    <property type="entry name" value="F-box-like_dom_sf"/>
</dbReference>
<dbReference type="SUPFAM" id="SSF81383">
    <property type="entry name" value="F-box domain"/>
    <property type="match status" value="1"/>
</dbReference>
<reference evidence="4" key="2">
    <citation type="submission" date="2023-06" db="EMBL/GenBank/DDBJ databases">
        <authorList>
            <consortium name="Lawrence Berkeley National Laboratory"/>
            <person name="Haridas S."/>
            <person name="Hensen N."/>
            <person name="Bonometti L."/>
            <person name="Westerberg I."/>
            <person name="Brannstrom I.O."/>
            <person name="Guillou S."/>
            <person name="Cros-Aarteil S."/>
            <person name="Calhoun S."/>
            <person name="Kuo A."/>
            <person name="Mondo S."/>
            <person name="Pangilinan J."/>
            <person name="Riley R."/>
            <person name="LaButti K."/>
            <person name="Andreopoulos B."/>
            <person name="Lipzen A."/>
            <person name="Chen C."/>
            <person name="Yanf M."/>
            <person name="Daum C."/>
            <person name="Ng V."/>
            <person name="Clum A."/>
            <person name="Steindorff A."/>
            <person name="Ohm R."/>
            <person name="Martin F."/>
            <person name="Silar P."/>
            <person name="Natvig D."/>
            <person name="Lalanne C."/>
            <person name="Gautier V."/>
            <person name="Ament-velasquez S.L."/>
            <person name="Kruys A."/>
            <person name="Hutchinson M.I."/>
            <person name="Powell A.J."/>
            <person name="Barry K."/>
            <person name="Miller A.N."/>
            <person name="Grigoriev I.V."/>
            <person name="Debuchy R."/>
            <person name="Gladieux P."/>
            <person name="Thoren M.H."/>
            <person name="Johannesson H."/>
        </authorList>
    </citation>
    <scope>NUCLEOTIDE SEQUENCE</scope>
    <source>
        <strain evidence="4">CBS 232.78</strain>
    </source>
</reference>
<protein>
    <recommendedName>
        <fullName evidence="3">F-box domain-containing protein</fullName>
    </recommendedName>
</protein>
<dbReference type="InterPro" id="IPR004018">
    <property type="entry name" value="RPEL_repeat"/>
</dbReference>
<dbReference type="Pfam" id="PF02755">
    <property type="entry name" value="RPEL"/>
    <property type="match status" value="1"/>
</dbReference>
<dbReference type="SMART" id="SM00256">
    <property type="entry name" value="FBOX"/>
    <property type="match status" value="1"/>
</dbReference>
<evidence type="ECO:0000259" key="3">
    <source>
        <dbReference type="PROSITE" id="PS50181"/>
    </source>
</evidence>
<keyword evidence="5" id="KW-1185">Reference proteome</keyword>
<accession>A0AAE0TVH0</accession>
<dbReference type="SMART" id="SM00707">
    <property type="entry name" value="RPEL"/>
    <property type="match status" value="1"/>
</dbReference>
<dbReference type="AlphaFoldDB" id="A0AAE0TVH0"/>
<dbReference type="CDD" id="cd09917">
    <property type="entry name" value="F-box_SF"/>
    <property type="match status" value="1"/>
</dbReference>
<evidence type="ECO:0000313" key="5">
    <source>
        <dbReference type="Proteomes" id="UP001285441"/>
    </source>
</evidence>